<evidence type="ECO:0000313" key="18">
    <source>
        <dbReference type="EMBL" id="OOC55106.1"/>
    </source>
</evidence>
<dbReference type="GO" id="GO:0016887">
    <property type="term" value="F:ATP hydrolysis activity"/>
    <property type="evidence" value="ECO:0007669"/>
    <property type="project" value="InterPro"/>
</dbReference>
<dbReference type="InterPro" id="IPR003439">
    <property type="entry name" value="ABC_transporter-like_ATP-bd"/>
</dbReference>
<dbReference type="SMART" id="SM00382">
    <property type="entry name" value="AAA"/>
    <property type="match status" value="2"/>
</dbReference>
<feature type="domain" description="ABC transporter" evidence="17">
    <location>
        <begin position="220"/>
        <end position="447"/>
    </location>
</feature>
<evidence type="ECO:0000256" key="6">
    <source>
        <dbReference type="ARBA" id="ARBA00022763"/>
    </source>
</evidence>
<comment type="subcellular location">
    <subcellularLocation>
        <location evidence="1">Cytoplasm</location>
    </subcellularLocation>
</comment>
<keyword evidence="11" id="KW-0267">Excision nuclease</keyword>
<keyword evidence="19" id="KW-1185">Reference proteome</keyword>
<evidence type="ECO:0000256" key="13">
    <source>
        <dbReference type="ARBA" id="ARBA00023204"/>
    </source>
</evidence>
<dbReference type="InterPro" id="IPR003593">
    <property type="entry name" value="AAA+_ATPase"/>
</dbReference>
<comment type="caution">
    <text evidence="18">The sequence shown here is derived from an EMBL/GenBank/DDBJ whole genome shotgun (WGS) entry which is preliminary data.</text>
</comment>
<protein>
    <recommendedName>
        <fullName evidence="15">UvrABC system protein A</fullName>
    </recommendedName>
    <alternativeName>
        <fullName evidence="16">Excinuclease ABC subunit A</fullName>
    </alternativeName>
</protein>
<dbReference type="Gene3D" id="1.20.1580.10">
    <property type="entry name" value="ABC transporter ATPase like domain"/>
    <property type="match status" value="2"/>
</dbReference>
<dbReference type="PANTHER" id="PTHR43152">
    <property type="entry name" value="UVRABC SYSTEM PROTEIN A"/>
    <property type="match status" value="1"/>
</dbReference>
<evidence type="ECO:0000256" key="16">
    <source>
        <dbReference type="ARBA" id="ARBA00042156"/>
    </source>
</evidence>
<dbReference type="GO" id="GO:0005737">
    <property type="term" value="C:cytoplasm"/>
    <property type="evidence" value="ECO:0007669"/>
    <property type="project" value="UniProtKB-SubCell"/>
</dbReference>
<dbReference type="PANTHER" id="PTHR43152:SF2">
    <property type="entry name" value="DRUG RESISTANCE ABC TRANSPORTER"/>
    <property type="match status" value="1"/>
</dbReference>
<organism evidence="18 19">
    <name type="scientific">Nocardiopsis sinuspersici</name>
    <dbReference type="NCBI Taxonomy" id="501010"/>
    <lineage>
        <taxon>Bacteria</taxon>
        <taxon>Bacillati</taxon>
        <taxon>Actinomycetota</taxon>
        <taxon>Actinomycetes</taxon>
        <taxon>Streptosporangiales</taxon>
        <taxon>Nocardiopsidaceae</taxon>
        <taxon>Nocardiopsis</taxon>
    </lineage>
</organism>
<evidence type="ECO:0000256" key="1">
    <source>
        <dbReference type="ARBA" id="ARBA00004496"/>
    </source>
</evidence>
<dbReference type="InterPro" id="IPR027417">
    <property type="entry name" value="P-loop_NTPase"/>
</dbReference>
<evidence type="ECO:0000256" key="4">
    <source>
        <dbReference type="ARBA" id="ARBA00022737"/>
    </source>
</evidence>
<reference evidence="19" key="1">
    <citation type="submission" date="2016-08" db="EMBL/GenBank/DDBJ databases">
        <authorList>
            <person name="Tokovenko B."/>
            <person name="Kalinowski J."/>
        </authorList>
    </citation>
    <scope>NUCLEOTIDE SEQUENCE [LARGE SCALE GENOMIC DNA]</scope>
    <source>
        <strain evidence="19">UTMC102</strain>
    </source>
</reference>
<dbReference type="Gene3D" id="3.40.50.300">
    <property type="entry name" value="P-loop containing nucleotide triphosphate hydrolases"/>
    <property type="match status" value="2"/>
</dbReference>
<keyword evidence="4" id="KW-0677">Repeat</keyword>
<dbReference type="Gene3D" id="1.10.8.280">
    <property type="entry name" value="ABC transporter ATPase domain-like"/>
    <property type="match status" value="1"/>
</dbReference>
<gene>
    <name evidence="18" type="ORF">NOSIN_15900</name>
</gene>
<keyword evidence="12" id="KW-0238">DNA-binding</keyword>
<sequence>MSIDTARPRPAATDEIVVEGARTHNLRGIDVRIPRNRITVFTGVSGSGKSSLVFDTVAAESRRQLNDTYDSFVRNRLGRPGRPDADRIDNLSVAVVLDQRRLSGNARSTVGTATDIAPLVRLLFSRIGEPSAGLSHVFSFNDPRGMCPECQGLGTVDRVDAAALIDPDLSLDEGAIRFPTFAPGTWRWKRYVHSGLFDRAKPVREYTSAERDLLLYAEGVRPPDPDPEFPRTGTFEGVVPRLTRSYLTSESPGPSARDRAALDRVVSSGPCPECGGARLNRTVLDCRIGPHNIAEWCAMPAVELAGVVGGTDAERVRPLAEALVERLGYLDRVGLGYLSLDRASGTLSGGEAQRVRMVRHMGGSLTGLTYVFDEPSTGLHPADVHRLTDLMRRLRDKGNTVLVVEHDPDVIALADHVVDMGPGAGRDGGRVVYEGSVRGLLHADTPTGRYLRGPRAVRGRVRAPRGSIGIRGARLHNLRGVDVSVPTGVLTVVTGVAGSGKSSLVGGELLRVRPDAVAVTQGAVGGGSRSTPATFLGVLDTVRGLFARRNGVAASWFSANSRGACPTCRGRGVIITDLAFLDDVETVCEDCRGTRFNDRALSYTLGDRTIAEVLGMTAVEAAGFLGEPGVEDALGRLVRVGLPYLALGQSLDTLSGGERQRLKLARELAAPASVYVLDEPTAGLHGGDVDRLLALFDHMVDAGTSLVVVEHHLDVVAYADHVIDLGPGAGTHGGRVVFEGAPARMARSGTGATAEALRRYLEEV</sequence>
<evidence type="ECO:0000256" key="14">
    <source>
        <dbReference type="ARBA" id="ARBA00038000"/>
    </source>
</evidence>
<evidence type="ECO:0000256" key="2">
    <source>
        <dbReference type="ARBA" id="ARBA00022490"/>
    </source>
</evidence>
<proteinExistence type="inferred from homology"/>
<dbReference type="OrthoDB" id="9809851at2"/>
<keyword evidence="13" id="KW-0234">DNA repair</keyword>
<feature type="domain" description="ABC transporter" evidence="17">
    <location>
        <begin position="461"/>
        <end position="752"/>
    </location>
</feature>
<evidence type="ECO:0000256" key="7">
    <source>
        <dbReference type="ARBA" id="ARBA00022769"/>
    </source>
</evidence>
<dbReference type="EMBL" id="MCOK01000001">
    <property type="protein sequence ID" value="OOC55106.1"/>
    <property type="molecule type" value="Genomic_DNA"/>
</dbReference>
<dbReference type="STRING" id="501010.NOSIN_15900"/>
<keyword evidence="8" id="KW-0863">Zinc-finger</keyword>
<dbReference type="Pfam" id="PF00005">
    <property type="entry name" value="ABC_tran"/>
    <property type="match status" value="1"/>
</dbReference>
<name>A0A1V3C3L2_9ACTN</name>
<evidence type="ECO:0000256" key="5">
    <source>
        <dbReference type="ARBA" id="ARBA00022741"/>
    </source>
</evidence>
<keyword evidence="7" id="KW-0228">DNA excision</keyword>
<evidence type="ECO:0000256" key="11">
    <source>
        <dbReference type="ARBA" id="ARBA00022881"/>
    </source>
</evidence>
<dbReference type="GO" id="GO:0004518">
    <property type="term" value="F:nuclease activity"/>
    <property type="evidence" value="ECO:0007669"/>
    <property type="project" value="UniProtKB-KW"/>
</dbReference>
<evidence type="ECO:0000313" key="19">
    <source>
        <dbReference type="Proteomes" id="UP000189004"/>
    </source>
</evidence>
<dbReference type="InterPro" id="IPR017871">
    <property type="entry name" value="ABC_transporter-like_CS"/>
</dbReference>
<dbReference type="GO" id="GO:0005524">
    <property type="term" value="F:ATP binding"/>
    <property type="evidence" value="ECO:0007669"/>
    <property type="project" value="UniProtKB-KW"/>
</dbReference>
<accession>A0A1V3C3L2</accession>
<keyword evidence="3" id="KW-0479">Metal-binding</keyword>
<dbReference type="GO" id="GO:0006281">
    <property type="term" value="P:DNA repair"/>
    <property type="evidence" value="ECO:0007669"/>
    <property type="project" value="UniProtKB-KW"/>
</dbReference>
<dbReference type="GO" id="GO:0008270">
    <property type="term" value="F:zinc ion binding"/>
    <property type="evidence" value="ECO:0007669"/>
    <property type="project" value="UniProtKB-KW"/>
</dbReference>
<keyword evidence="10" id="KW-0067">ATP-binding</keyword>
<evidence type="ECO:0000259" key="17">
    <source>
        <dbReference type="PROSITE" id="PS50893"/>
    </source>
</evidence>
<evidence type="ECO:0000256" key="10">
    <source>
        <dbReference type="ARBA" id="ARBA00022840"/>
    </source>
</evidence>
<dbReference type="CDD" id="cd03270">
    <property type="entry name" value="ABC_UvrA_I"/>
    <property type="match status" value="1"/>
</dbReference>
<keyword evidence="5" id="KW-0547">Nucleotide-binding</keyword>
<evidence type="ECO:0000256" key="12">
    <source>
        <dbReference type="ARBA" id="ARBA00023125"/>
    </source>
</evidence>
<dbReference type="PROSITE" id="PS50893">
    <property type="entry name" value="ABC_TRANSPORTER_2"/>
    <property type="match status" value="2"/>
</dbReference>
<dbReference type="SUPFAM" id="SSF52540">
    <property type="entry name" value="P-loop containing nucleoside triphosphate hydrolases"/>
    <property type="match status" value="2"/>
</dbReference>
<dbReference type="RefSeq" id="WP_077691530.1">
    <property type="nucleotide sequence ID" value="NZ_MCOK01000001.1"/>
</dbReference>
<evidence type="ECO:0000256" key="8">
    <source>
        <dbReference type="ARBA" id="ARBA00022771"/>
    </source>
</evidence>
<keyword evidence="6" id="KW-0227">DNA damage</keyword>
<evidence type="ECO:0000256" key="15">
    <source>
        <dbReference type="ARBA" id="ARBA00039316"/>
    </source>
</evidence>
<keyword evidence="2" id="KW-0963">Cytoplasm</keyword>
<comment type="similarity">
    <text evidence="14">Belongs to the ABC transporter superfamily. UvrA family.</text>
</comment>
<keyword evidence="9" id="KW-0862">Zinc</keyword>
<dbReference type="PROSITE" id="PS00211">
    <property type="entry name" value="ABC_TRANSPORTER_1"/>
    <property type="match status" value="1"/>
</dbReference>
<dbReference type="AlphaFoldDB" id="A0A1V3C3L2"/>
<dbReference type="GO" id="GO:0003677">
    <property type="term" value="F:DNA binding"/>
    <property type="evidence" value="ECO:0007669"/>
    <property type="project" value="UniProtKB-KW"/>
</dbReference>
<evidence type="ECO:0000256" key="3">
    <source>
        <dbReference type="ARBA" id="ARBA00022723"/>
    </source>
</evidence>
<dbReference type="Proteomes" id="UP000189004">
    <property type="component" value="Unassembled WGS sequence"/>
</dbReference>
<dbReference type="Pfam" id="PF17755">
    <property type="entry name" value="UvrA_DNA-bind"/>
    <property type="match status" value="1"/>
</dbReference>
<evidence type="ECO:0000256" key="9">
    <source>
        <dbReference type="ARBA" id="ARBA00022833"/>
    </source>
</evidence>
<dbReference type="InterPro" id="IPR041552">
    <property type="entry name" value="UvrA_DNA-bd"/>
</dbReference>